<feature type="region of interest" description="Disordered" evidence="1">
    <location>
        <begin position="69"/>
        <end position="92"/>
    </location>
</feature>
<comment type="caution">
    <text evidence="2">The sequence shown here is derived from an EMBL/GenBank/DDBJ whole genome shotgun (WGS) entry which is preliminary data.</text>
</comment>
<protein>
    <submittedName>
        <fullName evidence="2">Uncharacterized protein</fullName>
    </submittedName>
</protein>
<dbReference type="OrthoDB" id="2408987at2759"/>
<dbReference type="Proteomes" id="UP000023152">
    <property type="component" value="Unassembled WGS sequence"/>
</dbReference>
<organism evidence="2 3">
    <name type="scientific">Reticulomyxa filosa</name>
    <dbReference type="NCBI Taxonomy" id="46433"/>
    <lineage>
        <taxon>Eukaryota</taxon>
        <taxon>Sar</taxon>
        <taxon>Rhizaria</taxon>
        <taxon>Retaria</taxon>
        <taxon>Foraminifera</taxon>
        <taxon>Monothalamids</taxon>
        <taxon>Reticulomyxidae</taxon>
        <taxon>Reticulomyxa</taxon>
    </lineage>
</organism>
<reference evidence="2 3" key="1">
    <citation type="journal article" date="2013" name="Curr. Biol.">
        <title>The Genome of the Foraminiferan Reticulomyxa filosa.</title>
        <authorList>
            <person name="Glockner G."/>
            <person name="Hulsmann N."/>
            <person name="Schleicher M."/>
            <person name="Noegel A.A."/>
            <person name="Eichinger L."/>
            <person name="Gallinger C."/>
            <person name="Pawlowski J."/>
            <person name="Sierra R."/>
            <person name="Euteneuer U."/>
            <person name="Pillet L."/>
            <person name="Moustafa A."/>
            <person name="Platzer M."/>
            <person name="Groth M."/>
            <person name="Szafranski K."/>
            <person name="Schliwa M."/>
        </authorList>
    </citation>
    <scope>NUCLEOTIDE SEQUENCE [LARGE SCALE GENOMIC DNA]</scope>
</reference>
<keyword evidence="3" id="KW-1185">Reference proteome</keyword>
<name>X6MUB5_RETFI</name>
<feature type="compositionally biased region" description="Basic and acidic residues" evidence="1">
    <location>
        <begin position="69"/>
        <end position="85"/>
    </location>
</feature>
<evidence type="ECO:0000256" key="1">
    <source>
        <dbReference type="SAM" id="MobiDB-lite"/>
    </source>
</evidence>
<dbReference type="EMBL" id="ASPP01017392">
    <property type="protein sequence ID" value="ETO17037.1"/>
    <property type="molecule type" value="Genomic_DNA"/>
</dbReference>
<accession>X6MUB5</accession>
<gene>
    <name evidence="2" type="ORF">RFI_20296</name>
</gene>
<proteinExistence type="predicted"/>
<feature type="non-terminal residue" evidence="2">
    <location>
        <position position="1"/>
    </location>
</feature>
<evidence type="ECO:0000313" key="3">
    <source>
        <dbReference type="Proteomes" id="UP000023152"/>
    </source>
</evidence>
<evidence type="ECO:0000313" key="2">
    <source>
        <dbReference type="EMBL" id="ETO17037.1"/>
    </source>
</evidence>
<sequence>LLLLQPEIFISTSIPGNVSTRKFKKISALILGRCGNGHRSFLSNRQCFPNLAQCGDPWCDQTITEANENERKVSESESKINNEKEEKEEDENKEVSPVIYTLLQLLSNLTLLLRDISCMENCTELGILLNEEKTKVTSYLWRNAKTKFEQLSQMTELNEEQLCVALHCWMSNFPQWWGEAYPKQLESNDYQSVLDFERRIGSYYAPFFIKFKNLYDEIKIPIESKEMNKILCEIKESHESFNRQHIPHLFLVTHHLSASNLANQFYNDIELQNRYPLLFHTLKWIDKLECVKLLPSIAQWMKHCYVQYSGKLTKYQVQQKFVNDIICDDCKETNLTQMWKDFVKCWNIFAGQTIETKWGNFDKPIPLEKAAIVYSIAHPDNPDLRVVAMIETLQSIHNDFLQNVHSKSNIRPNQEERKMHDNSVYNNNNDVISKSLFDITPLDVISIDENTLNTIIQSCYYPTFNYGNKKDEQQIGFQFIENEIYNQTFRSHKIDISIPLFEFADELTIKHCLEILECYHPDIKNTYFDTNELESVQALFDDAQQIQHVFKILSQLVVLLSHNIHEIDLLRFHIRQLLEFFILLLHVWHCLK</sequence>
<dbReference type="AlphaFoldDB" id="X6MUB5"/>